<protein>
    <submittedName>
        <fullName evidence="1">Uncharacterized protein</fullName>
    </submittedName>
</protein>
<keyword evidence="2" id="KW-1185">Reference proteome</keyword>
<dbReference type="OrthoDB" id="2789670at2759"/>
<evidence type="ECO:0000313" key="2">
    <source>
        <dbReference type="Proteomes" id="UP000626092"/>
    </source>
</evidence>
<dbReference type="Proteomes" id="UP000626092">
    <property type="component" value="Unassembled WGS sequence"/>
</dbReference>
<sequence length="102" mass="11627">MCCSVTEEGEKRKNVIDIMLLLEESEPEFYTDAVMKGIILVRPEYSNWLIYFAPVKMQMKGNVGRRDGRINNYPGCSSLISDLKSNEFNKARDEIDSNVGQS</sequence>
<evidence type="ECO:0000313" key="1">
    <source>
        <dbReference type="EMBL" id="KAF7138746.1"/>
    </source>
</evidence>
<proteinExistence type="predicted"/>
<dbReference type="EMBL" id="WJXA01000007">
    <property type="protein sequence ID" value="KAF7138746.1"/>
    <property type="molecule type" value="Genomic_DNA"/>
</dbReference>
<organism evidence="1 2">
    <name type="scientific">Rhododendron simsii</name>
    <name type="common">Sims's rhododendron</name>
    <dbReference type="NCBI Taxonomy" id="118357"/>
    <lineage>
        <taxon>Eukaryota</taxon>
        <taxon>Viridiplantae</taxon>
        <taxon>Streptophyta</taxon>
        <taxon>Embryophyta</taxon>
        <taxon>Tracheophyta</taxon>
        <taxon>Spermatophyta</taxon>
        <taxon>Magnoliopsida</taxon>
        <taxon>eudicotyledons</taxon>
        <taxon>Gunneridae</taxon>
        <taxon>Pentapetalae</taxon>
        <taxon>asterids</taxon>
        <taxon>Ericales</taxon>
        <taxon>Ericaceae</taxon>
        <taxon>Ericoideae</taxon>
        <taxon>Rhodoreae</taxon>
        <taxon>Rhododendron</taxon>
    </lineage>
</organism>
<name>A0A834GT71_RHOSS</name>
<comment type="caution">
    <text evidence="1">The sequence shown here is derived from an EMBL/GenBank/DDBJ whole genome shotgun (WGS) entry which is preliminary data.</text>
</comment>
<accession>A0A834GT71</accession>
<reference evidence="1" key="1">
    <citation type="submission" date="2019-11" db="EMBL/GenBank/DDBJ databases">
        <authorList>
            <person name="Liu Y."/>
            <person name="Hou J."/>
            <person name="Li T.-Q."/>
            <person name="Guan C.-H."/>
            <person name="Wu X."/>
            <person name="Wu H.-Z."/>
            <person name="Ling F."/>
            <person name="Zhang R."/>
            <person name="Shi X.-G."/>
            <person name="Ren J.-P."/>
            <person name="Chen E.-F."/>
            <person name="Sun J.-M."/>
        </authorList>
    </citation>
    <scope>NUCLEOTIDE SEQUENCE</scope>
    <source>
        <strain evidence="1">Adult_tree_wgs_1</strain>
        <tissue evidence="1">Leaves</tissue>
    </source>
</reference>
<gene>
    <name evidence="1" type="ORF">RHSIM_Rhsim07G0223100</name>
</gene>
<dbReference type="AlphaFoldDB" id="A0A834GT71"/>